<evidence type="ECO:0000256" key="1">
    <source>
        <dbReference type="SAM" id="MobiDB-lite"/>
    </source>
</evidence>
<gene>
    <name evidence="3" type="ORF">D9619_013511</name>
</gene>
<feature type="region of interest" description="Disordered" evidence="1">
    <location>
        <begin position="133"/>
        <end position="186"/>
    </location>
</feature>
<dbReference type="Proteomes" id="UP000567179">
    <property type="component" value="Unassembled WGS sequence"/>
</dbReference>
<reference evidence="3 4" key="1">
    <citation type="journal article" date="2020" name="ISME J.">
        <title>Uncovering the hidden diversity of litter-decomposition mechanisms in mushroom-forming fungi.</title>
        <authorList>
            <person name="Floudas D."/>
            <person name="Bentzer J."/>
            <person name="Ahren D."/>
            <person name="Johansson T."/>
            <person name="Persson P."/>
            <person name="Tunlid A."/>
        </authorList>
    </citation>
    <scope>NUCLEOTIDE SEQUENCE [LARGE SCALE GENOMIC DNA]</scope>
    <source>
        <strain evidence="3 4">CBS 101986</strain>
    </source>
</reference>
<keyword evidence="2" id="KW-0472">Membrane</keyword>
<evidence type="ECO:0000313" key="4">
    <source>
        <dbReference type="Proteomes" id="UP000567179"/>
    </source>
</evidence>
<feature type="compositionally biased region" description="Low complexity" evidence="1">
    <location>
        <begin position="63"/>
        <end position="82"/>
    </location>
</feature>
<feature type="region of interest" description="Disordered" evidence="1">
    <location>
        <begin position="1"/>
        <end position="102"/>
    </location>
</feature>
<dbReference type="OrthoDB" id="3057032at2759"/>
<comment type="caution">
    <text evidence="3">The sequence shown here is derived from an EMBL/GenBank/DDBJ whole genome shotgun (WGS) entry which is preliminary data.</text>
</comment>
<dbReference type="AlphaFoldDB" id="A0A8H5F4E8"/>
<name>A0A8H5F4E8_9AGAR</name>
<keyword evidence="4" id="KW-1185">Reference proteome</keyword>
<feature type="compositionally biased region" description="Low complexity" evidence="1">
    <location>
        <begin position="41"/>
        <end position="54"/>
    </location>
</feature>
<protein>
    <submittedName>
        <fullName evidence="3">Uncharacterized protein</fullName>
    </submittedName>
</protein>
<sequence>MSYPASRESSATPSTSHLDEAGPSRSALASPGGSPHLRTFPQSQLGSSSPSRGSVILYHIAIPSPSNFNPSTSPSPRGTTPPLHDPMTRSRLLQPTDNSVRSSMYSMSGSIDGSVFTTEDSKYPVGLLSNMPTLTKKGMSSPLSSPPQQGPASSAQPRMHPGTFRSSSGGIVPYEYDPETEEDPDDAYEDWLHDPNVWPYVDEDVVARPARSGRSARGARAQPPPHPARVGVADSDDPERVGYHAPTHSIPTSASILPITSHPLNDKTSAPHPYLPPYKPPRTCGTDSLRGVTSLGSLLLVVIALLSLFLVFPVTREFANNGVDAKILGNTAINSTGQAVVD</sequence>
<feature type="region of interest" description="Disordered" evidence="1">
    <location>
        <begin position="209"/>
        <end position="235"/>
    </location>
</feature>
<dbReference type="EMBL" id="JAACJJ010000019">
    <property type="protein sequence ID" value="KAF5323261.1"/>
    <property type="molecule type" value="Genomic_DNA"/>
</dbReference>
<evidence type="ECO:0000313" key="3">
    <source>
        <dbReference type="EMBL" id="KAF5323261.1"/>
    </source>
</evidence>
<keyword evidence="2" id="KW-0812">Transmembrane</keyword>
<feature type="compositionally biased region" description="Polar residues" evidence="1">
    <location>
        <begin position="7"/>
        <end position="16"/>
    </location>
</feature>
<accession>A0A8H5F4E8</accession>
<evidence type="ECO:0000256" key="2">
    <source>
        <dbReference type="SAM" id="Phobius"/>
    </source>
</evidence>
<feature type="compositionally biased region" description="Low complexity" evidence="1">
    <location>
        <begin position="209"/>
        <end position="221"/>
    </location>
</feature>
<organism evidence="3 4">
    <name type="scientific">Psilocybe cf. subviscida</name>
    <dbReference type="NCBI Taxonomy" id="2480587"/>
    <lineage>
        <taxon>Eukaryota</taxon>
        <taxon>Fungi</taxon>
        <taxon>Dikarya</taxon>
        <taxon>Basidiomycota</taxon>
        <taxon>Agaricomycotina</taxon>
        <taxon>Agaricomycetes</taxon>
        <taxon>Agaricomycetidae</taxon>
        <taxon>Agaricales</taxon>
        <taxon>Agaricineae</taxon>
        <taxon>Strophariaceae</taxon>
        <taxon>Psilocybe</taxon>
    </lineage>
</organism>
<feature type="transmembrane region" description="Helical" evidence="2">
    <location>
        <begin position="291"/>
        <end position="312"/>
    </location>
</feature>
<proteinExistence type="predicted"/>
<feature type="compositionally biased region" description="Acidic residues" evidence="1">
    <location>
        <begin position="176"/>
        <end position="186"/>
    </location>
</feature>
<keyword evidence="2" id="KW-1133">Transmembrane helix</keyword>